<keyword evidence="4" id="KW-1185">Reference proteome</keyword>
<feature type="modified residue" description="4-aspartylphosphate" evidence="1">
    <location>
        <position position="54"/>
    </location>
</feature>
<evidence type="ECO:0000259" key="2">
    <source>
        <dbReference type="PROSITE" id="PS50110"/>
    </source>
</evidence>
<protein>
    <recommendedName>
        <fullName evidence="2">Response regulatory domain-containing protein</fullName>
    </recommendedName>
</protein>
<dbReference type="OrthoDB" id="6088308at2"/>
<dbReference type="EMBL" id="MAGO01000001">
    <property type="protein sequence ID" value="OCC16397.1"/>
    <property type="molecule type" value="Genomic_DNA"/>
</dbReference>
<name>A0A1B9F8Y0_9BACT</name>
<dbReference type="RefSeq" id="WP_067615558.1">
    <property type="nucleotide sequence ID" value="NZ_MAGO01000001.1"/>
</dbReference>
<dbReference type="InterPro" id="IPR011006">
    <property type="entry name" value="CheY-like_superfamily"/>
</dbReference>
<evidence type="ECO:0000313" key="4">
    <source>
        <dbReference type="Proteomes" id="UP000093080"/>
    </source>
</evidence>
<gene>
    <name evidence="3" type="ORF">DBT_0214</name>
</gene>
<sequence length="120" mass="12920">MKDSGRVLLVGRNKKNLELLTDFLEKNGIDAFGVQDLTEASSVSGKGVSLVLVDVSGYARSIWTFLNELLEKKLPFLVIYPPEAKGRATAPVGSSAVLTKPLNPKVLLSVVKNLLGDLEP</sequence>
<organism evidence="3 4">
    <name type="scientific">Dissulfuribacter thermophilus</name>
    <dbReference type="NCBI Taxonomy" id="1156395"/>
    <lineage>
        <taxon>Bacteria</taxon>
        <taxon>Pseudomonadati</taxon>
        <taxon>Thermodesulfobacteriota</taxon>
        <taxon>Dissulfuribacteria</taxon>
        <taxon>Dissulfuribacterales</taxon>
        <taxon>Dissulfuribacteraceae</taxon>
        <taxon>Dissulfuribacter</taxon>
    </lineage>
</organism>
<dbReference type="STRING" id="1156395.DBT_0214"/>
<reference evidence="3 4" key="1">
    <citation type="submission" date="2016-06" db="EMBL/GenBank/DDBJ databases">
        <title>Respiratory ammonification of nitrate coupled to the oxidation of elemental sulfur in deep-sea autotrophic thermophilic bacteria.</title>
        <authorList>
            <person name="Slobodkina G.B."/>
            <person name="Mardanov A.V."/>
            <person name="Ravin N.V."/>
            <person name="Frolova A.A."/>
            <person name="Viryasiv M.B."/>
            <person name="Chernyh N.A."/>
            <person name="Bonch-Osmolovskaya E.A."/>
            <person name="Slobodkin A.I."/>
        </authorList>
    </citation>
    <scope>NUCLEOTIDE SEQUENCE [LARGE SCALE GENOMIC DNA]</scope>
    <source>
        <strain evidence="3 4">S69</strain>
    </source>
</reference>
<feature type="domain" description="Response regulatory" evidence="2">
    <location>
        <begin position="6"/>
        <end position="115"/>
    </location>
</feature>
<comment type="caution">
    <text evidence="3">The sequence shown here is derived from an EMBL/GenBank/DDBJ whole genome shotgun (WGS) entry which is preliminary data.</text>
</comment>
<dbReference type="AlphaFoldDB" id="A0A1B9F8Y0"/>
<dbReference type="Proteomes" id="UP000093080">
    <property type="component" value="Unassembled WGS sequence"/>
</dbReference>
<keyword evidence="1" id="KW-0597">Phosphoprotein</keyword>
<proteinExistence type="predicted"/>
<evidence type="ECO:0000313" key="3">
    <source>
        <dbReference type="EMBL" id="OCC16397.1"/>
    </source>
</evidence>
<evidence type="ECO:0000256" key="1">
    <source>
        <dbReference type="PROSITE-ProRule" id="PRU00169"/>
    </source>
</evidence>
<dbReference type="PROSITE" id="PS50110">
    <property type="entry name" value="RESPONSE_REGULATORY"/>
    <property type="match status" value="1"/>
</dbReference>
<dbReference type="Gene3D" id="3.40.50.2300">
    <property type="match status" value="1"/>
</dbReference>
<dbReference type="GO" id="GO:0000160">
    <property type="term" value="P:phosphorelay signal transduction system"/>
    <property type="evidence" value="ECO:0007669"/>
    <property type="project" value="InterPro"/>
</dbReference>
<accession>A0A1B9F8Y0</accession>
<dbReference type="SUPFAM" id="SSF52172">
    <property type="entry name" value="CheY-like"/>
    <property type="match status" value="1"/>
</dbReference>
<dbReference type="InterPro" id="IPR001789">
    <property type="entry name" value="Sig_transdc_resp-reg_receiver"/>
</dbReference>